<name>A0A834HBY5_RHOSS</name>
<dbReference type="InterPro" id="IPR036412">
    <property type="entry name" value="HAD-like_sf"/>
</dbReference>
<dbReference type="AlphaFoldDB" id="A0A834HBY5"/>
<dbReference type="PANTHER" id="PTHR48085:SF3">
    <property type="entry name" value="INACTIVE CADMIUM_ZINC-TRANSPORTING ATPASE HMA3"/>
    <property type="match status" value="1"/>
</dbReference>
<comment type="similarity">
    <text evidence="1">Belongs to the cation transport ATPase (P-type) (TC 3.A.3) family. Type IB subfamily.</text>
</comment>
<keyword evidence="4" id="KW-1185">Reference proteome</keyword>
<evidence type="ECO:0000313" key="3">
    <source>
        <dbReference type="EMBL" id="KAF7149525.1"/>
    </source>
</evidence>
<dbReference type="GO" id="GO:0016020">
    <property type="term" value="C:membrane"/>
    <property type="evidence" value="ECO:0007669"/>
    <property type="project" value="TreeGrafter"/>
</dbReference>
<dbReference type="EMBL" id="WJXA01000002">
    <property type="protein sequence ID" value="KAF7149525.1"/>
    <property type="molecule type" value="Genomic_DNA"/>
</dbReference>
<dbReference type="PROSITE" id="PS01229">
    <property type="entry name" value="COF_2"/>
    <property type="match status" value="1"/>
</dbReference>
<accession>A0A834HBY5</accession>
<dbReference type="SUPFAM" id="SSF56784">
    <property type="entry name" value="HAD-like"/>
    <property type="match status" value="1"/>
</dbReference>
<evidence type="ECO:0000256" key="2">
    <source>
        <dbReference type="SAM" id="Phobius"/>
    </source>
</evidence>
<keyword evidence="2" id="KW-0472">Membrane</keyword>
<feature type="transmembrane region" description="Helical" evidence="2">
    <location>
        <begin position="144"/>
        <end position="169"/>
    </location>
</feature>
<proteinExistence type="inferred from homology"/>
<dbReference type="InterPro" id="IPR051014">
    <property type="entry name" value="Cation_Transport_ATPase_IB"/>
</dbReference>
<keyword evidence="2" id="KW-0812">Transmembrane</keyword>
<dbReference type="PANTHER" id="PTHR48085">
    <property type="entry name" value="CADMIUM/ZINC-TRANSPORTING ATPASE HMA2-RELATED"/>
    <property type="match status" value="1"/>
</dbReference>
<comment type="caution">
    <text evidence="3">The sequence shown here is derived from an EMBL/GenBank/DDBJ whole genome shotgun (WGS) entry which is preliminary data.</text>
</comment>
<dbReference type="Proteomes" id="UP000626092">
    <property type="component" value="Unassembled WGS sequence"/>
</dbReference>
<gene>
    <name evidence="3" type="ORF">RHSIM_Rhsim02G0072300</name>
</gene>
<feature type="transmembrane region" description="Helical" evidence="2">
    <location>
        <begin position="189"/>
        <end position="210"/>
    </location>
</feature>
<dbReference type="OrthoDB" id="1730128at2759"/>
<dbReference type="GO" id="GO:0022857">
    <property type="term" value="F:transmembrane transporter activity"/>
    <property type="evidence" value="ECO:0007669"/>
    <property type="project" value="TreeGrafter"/>
</dbReference>
<organism evidence="3 4">
    <name type="scientific">Rhododendron simsii</name>
    <name type="common">Sims's rhododendron</name>
    <dbReference type="NCBI Taxonomy" id="118357"/>
    <lineage>
        <taxon>Eukaryota</taxon>
        <taxon>Viridiplantae</taxon>
        <taxon>Streptophyta</taxon>
        <taxon>Embryophyta</taxon>
        <taxon>Tracheophyta</taxon>
        <taxon>Spermatophyta</taxon>
        <taxon>Magnoliopsida</taxon>
        <taxon>eudicotyledons</taxon>
        <taxon>Gunneridae</taxon>
        <taxon>Pentapetalae</taxon>
        <taxon>asterids</taxon>
        <taxon>Ericales</taxon>
        <taxon>Ericaceae</taxon>
        <taxon>Ericoideae</taxon>
        <taxon>Rhodoreae</taxon>
        <taxon>Rhododendron</taxon>
    </lineage>
</organism>
<protein>
    <submittedName>
        <fullName evidence="3">Uncharacterized protein</fullName>
    </submittedName>
</protein>
<dbReference type="InterPro" id="IPR023214">
    <property type="entry name" value="HAD_sf"/>
</dbReference>
<evidence type="ECO:0000256" key="1">
    <source>
        <dbReference type="ARBA" id="ARBA00006024"/>
    </source>
</evidence>
<reference evidence="3" key="1">
    <citation type="submission" date="2019-11" db="EMBL/GenBank/DDBJ databases">
        <authorList>
            <person name="Liu Y."/>
            <person name="Hou J."/>
            <person name="Li T.-Q."/>
            <person name="Guan C.-H."/>
            <person name="Wu X."/>
            <person name="Wu H.-Z."/>
            <person name="Ling F."/>
            <person name="Zhang R."/>
            <person name="Shi X.-G."/>
            <person name="Ren J.-P."/>
            <person name="Chen E.-F."/>
            <person name="Sun J.-M."/>
        </authorList>
    </citation>
    <scope>NUCLEOTIDE SEQUENCE</scope>
    <source>
        <strain evidence="3">Adult_tree_wgs_1</strain>
        <tissue evidence="3">Leaves</tissue>
    </source>
</reference>
<keyword evidence="2" id="KW-1133">Transmembrane helix</keyword>
<sequence>MTWCTLFLDRVGAELGWQRLLMHMTFLQGVFNLSVTCRSGAKEGIEELKLFGVRTAMLTGDCLAAAVLVQDQDLKNKGTVAMIGDGMNDAQALATADIGISMGISGSALATETGHMILMLNDIRKIPEAVRLERRARKKLMEKVILLITVKGAILVLALAGFPLIRAAVVANVLWSLSSSSKSVSGDNVVLFAAVAGLAGLCSLASVPFCSVSSVSLISGCNIIQLQQYFYL</sequence>
<evidence type="ECO:0000313" key="4">
    <source>
        <dbReference type="Proteomes" id="UP000626092"/>
    </source>
</evidence>
<dbReference type="Gene3D" id="3.40.50.1000">
    <property type="entry name" value="HAD superfamily/HAD-like"/>
    <property type="match status" value="1"/>
</dbReference>